<evidence type="ECO:0000313" key="2">
    <source>
        <dbReference type="Proteomes" id="UP000245390"/>
    </source>
</evidence>
<dbReference type="RefSeq" id="WP_109760266.1">
    <property type="nucleotide sequence ID" value="NZ_CP034588.1"/>
</dbReference>
<sequence length="1097" mass="122661">MSKNVHSKIVMPTVQDGLLAQESLENEDVIDALDTGDANDSEEFQYLNDAEILGDDNEEMQDLLCRNATFMKGDMYGQGDRRNTRDGDWKAVTMTWGDWLDKGFSNHVASKHKEGASVVFAEALGGARKDSAIATMQAICLDIDSGPTLGSVIDTLLDKDIFAFVYTSYNDGKEVIELKHDDIIRKLDLKVPLTRIHVQEYLRAHHKDRYDESFIDQIEVTDARKQTADGLRTIVKTPPLEKFRVIVPLWEPVELKRLALSLAQYKDKWADAVTGFAVNTLGVTFDATCCDVNRLFFTPRHPKGTDAYCAVIRGRPLRFEDIAPHSKNAYLHNRDDNAFTAGTEEVVERETFLTPAGRKLNDWHSTNKERFLVVDVLEDHCQDKLRVAGGERIGTCHIECPFEHEHSSTGGTGTMARNPDETEHGYWTVFCRHDACASRNKLEFIKEMLDQNWFEESVLDDDAYYLAAEDSELEDEPQPDDPLLVAATFGDNSDAEMLVHLTKWAKNGADMSMQSAITEVIVKHTKLGKREVNKLWKQAKKEKRRKKHGVLNIDSGFEFLVSETKRVLNTANEADPFLFGYLEQPVELRSRPDGSVTVKALTYDGLSEVITREVKYEKSTGGETVSTAPPYDVVKNIHHQSLDKYTLPLRVIATTPFFDSGGALVSNPGYHEGSKTYLALPPGFEVPRVSARPTDDELDQCRKHFLEVFGDFPFDGLPREDIENGKSASYANTVGMVVLPFMRDMIDGPTPGHLVNKPAPGTGAGLLLDVTSLIWTGKNATMMTIPKRKEEIGKTIIAKLRSGASYLCFDNIPDNLDSDDLAMALAQGVIDARVLGKNDASAVDEIEVRVTWLITGNNVNMSDELIRRMTLIALDARMARPETRGGWRHANLKRWVLENRPRIVWACLTLIQNWIAKGREPLAGDLRKGGFDEWLESIGGVLRDAGIEGFYTNEAELREVATDAEEDGLETLASTLSEYSPGQTFYVTGKLEPTIMGILNNGPKDLDPVPILINGWDYVDGIYSNPQRVGRRFENFAKKPRLARRQAGSGFVTVEIGFDVGYDSHRKCNFYCLKMRAPGSSKWITDPDGSDFKSLCG</sequence>
<name>A0A316G2V2_9RHOB</name>
<proteinExistence type="predicted"/>
<evidence type="ECO:0000313" key="1">
    <source>
        <dbReference type="EMBL" id="PWK55271.1"/>
    </source>
</evidence>
<comment type="caution">
    <text evidence="1">The sequence shown here is derived from an EMBL/GenBank/DDBJ whole genome shotgun (WGS) entry which is preliminary data.</text>
</comment>
<protein>
    <submittedName>
        <fullName evidence="1">Uncharacterized protein</fullName>
    </submittedName>
</protein>
<gene>
    <name evidence="1" type="ORF">C8D95_108150</name>
</gene>
<dbReference type="OrthoDB" id="9763644at2"/>
<dbReference type="KEGG" id="salo:EF888_06525"/>
<dbReference type="EMBL" id="QGGV01000008">
    <property type="protein sequence ID" value="PWK55271.1"/>
    <property type="molecule type" value="Genomic_DNA"/>
</dbReference>
<reference evidence="1 2" key="1">
    <citation type="submission" date="2018-05" db="EMBL/GenBank/DDBJ databases">
        <title>Genomic Encyclopedia of Type Strains, Phase IV (KMG-IV): sequencing the most valuable type-strain genomes for metagenomic binning, comparative biology and taxonomic classification.</title>
        <authorList>
            <person name="Goeker M."/>
        </authorList>
    </citation>
    <scope>NUCLEOTIDE SEQUENCE [LARGE SCALE GENOMIC DNA]</scope>
    <source>
        <strain evidence="1 2">DSM 103371</strain>
    </source>
</reference>
<organism evidence="1 2">
    <name type="scientific">Silicimonas algicola</name>
    <dbReference type="NCBI Taxonomy" id="1826607"/>
    <lineage>
        <taxon>Bacteria</taxon>
        <taxon>Pseudomonadati</taxon>
        <taxon>Pseudomonadota</taxon>
        <taxon>Alphaproteobacteria</taxon>
        <taxon>Rhodobacterales</taxon>
        <taxon>Paracoccaceae</taxon>
    </lineage>
</organism>
<dbReference type="AlphaFoldDB" id="A0A316G2V2"/>
<dbReference type="Proteomes" id="UP000245390">
    <property type="component" value="Unassembled WGS sequence"/>
</dbReference>
<accession>A0A316G2V2</accession>
<keyword evidence="2" id="KW-1185">Reference proteome</keyword>